<gene>
    <name evidence="1" type="primary">91</name>
    <name evidence="1" type="ORF">PBI_BIRDSNEST_91</name>
</gene>
<keyword evidence="2" id="KW-1185">Reference proteome</keyword>
<reference evidence="1 2" key="1">
    <citation type="submission" date="2019-12" db="EMBL/GenBank/DDBJ databases">
        <authorList>
            <person name="Lauer M.J."/>
            <person name="Curtus N.L."/>
            <person name="Garlena R.A."/>
            <person name="Russell D.A."/>
            <person name="Pope W.H."/>
            <person name="Jacobs-Sera D."/>
            <person name="Hatfull G.F."/>
        </authorList>
    </citation>
    <scope>NUCLEOTIDE SEQUENCE [LARGE SCALE GENOMIC DNA]</scope>
</reference>
<evidence type="ECO:0000313" key="1">
    <source>
        <dbReference type="EMBL" id="QHB37393.1"/>
    </source>
</evidence>
<organism evidence="1 2">
    <name type="scientific">Mycobacterium phage BirdsNest</name>
    <dbReference type="NCBI Taxonomy" id="2686231"/>
    <lineage>
        <taxon>Viruses</taxon>
        <taxon>Duplodnaviria</taxon>
        <taxon>Heunggongvirae</taxon>
        <taxon>Uroviricota</taxon>
        <taxon>Caudoviricetes</taxon>
        <taxon>Bclasvirinae</taxon>
        <taxon>Birdsnestvirus</taxon>
        <taxon>Birdsnestvirus birdsnest</taxon>
    </lineage>
</organism>
<dbReference type="KEGG" id="vg:60320955"/>
<evidence type="ECO:0000313" key="2">
    <source>
        <dbReference type="Proteomes" id="UP000463946"/>
    </source>
</evidence>
<accession>A0A6B9L9F0</accession>
<dbReference type="Proteomes" id="UP000463946">
    <property type="component" value="Segment"/>
</dbReference>
<name>A0A6B9L9F0_9CAUD</name>
<protein>
    <submittedName>
        <fullName evidence="1">Uncharacterized protein</fullName>
    </submittedName>
</protein>
<proteinExistence type="predicted"/>
<dbReference type="RefSeq" id="YP_009949550.1">
    <property type="nucleotide sequence ID" value="NC_051581.1"/>
</dbReference>
<sequence>MSRHAMPEQAPHYPPGIVYVGYATGHVYRVEENDAEHARTTVLLRRPHGWTPPEAKHRPGYPRFSVDMTLLEISDRELAHDRHGCPSCPPGGRCSGR</sequence>
<dbReference type="GeneID" id="60320955"/>
<dbReference type="EMBL" id="MN813686">
    <property type="protein sequence ID" value="QHB37393.1"/>
    <property type="molecule type" value="Genomic_DNA"/>
</dbReference>